<evidence type="ECO:0000256" key="1">
    <source>
        <dbReference type="SAM" id="MobiDB-lite"/>
    </source>
</evidence>
<feature type="region of interest" description="Disordered" evidence="1">
    <location>
        <begin position="1"/>
        <end position="27"/>
    </location>
</feature>
<proteinExistence type="predicted"/>
<protein>
    <submittedName>
        <fullName evidence="2">Uncharacterized protein</fullName>
    </submittedName>
</protein>
<evidence type="ECO:0000313" key="2">
    <source>
        <dbReference type="EMBL" id="KAK3050363.1"/>
    </source>
</evidence>
<evidence type="ECO:0000313" key="3">
    <source>
        <dbReference type="Proteomes" id="UP001271007"/>
    </source>
</evidence>
<dbReference type="Proteomes" id="UP001271007">
    <property type="component" value="Unassembled WGS sequence"/>
</dbReference>
<name>A0AAJ0GAE7_9PEZI</name>
<accession>A0AAJ0GAE7</accession>
<dbReference type="AlphaFoldDB" id="A0AAJ0GAE7"/>
<gene>
    <name evidence="2" type="ORF">LTR09_008513</name>
</gene>
<comment type="caution">
    <text evidence="2">The sequence shown here is derived from an EMBL/GenBank/DDBJ whole genome shotgun (WGS) entry which is preliminary data.</text>
</comment>
<dbReference type="EMBL" id="JAWDJX010000033">
    <property type="protein sequence ID" value="KAK3050363.1"/>
    <property type="molecule type" value="Genomic_DNA"/>
</dbReference>
<reference evidence="2" key="1">
    <citation type="submission" date="2023-04" db="EMBL/GenBank/DDBJ databases">
        <title>Black Yeasts Isolated from many extreme environments.</title>
        <authorList>
            <person name="Coleine C."/>
            <person name="Stajich J.E."/>
            <person name="Selbmann L."/>
        </authorList>
    </citation>
    <scope>NUCLEOTIDE SEQUENCE</scope>
    <source>
        <strain evidence="2">CCFEE 5312</strain>
    </source>
</reference>
<sequence length="247" mass="27816">MDEDGKTSLVSTTITTTTTPTTEPDNSTAEIHDKIFIEVITFYHEQLGGPHRASGNDAITPGCGAFPHPFASSLPFYLLISAIADLQLGFGNSIDRHSLLDTYCIANQLTAFFNLGPKDHSSFQFPFDLENFEWRVRFGTFEPLPDLQKYVRSLKVGWPACHGQVGRADEMLLDTLRMIVEGCSKLTVLTVVESKEYIERRGAQREWITSMVKDVEKCEGRSIRVESTSMRWDLANKVWIESISETE</sequence>
<feature type="compositionally biased region" description="Low complexity" evidence="1">
    <location>
        <begin position="12"/>
        <end position="22"/>
    </location>
</feature>
<organism evidence="2 3">
    <name type="scientific">Extremus antarcticus</name>
    <dbReference type="NCBI Taxonomy" id="702011"/>
    <lineage>
        <taxon>Eukaryota</taxon>
        <taxon>Fungi</taxon>
        <taxon>Dikarya</taxon>
        <taxon>Ascomycota</taxon>
        <taxon>Pezizomycotina</taxon>
        <taxon>Dothideomycetes</taxon>
        <taxon>Dothideomycetidae</taxon>
        <taxon>Mycosphaerellales</taxon>
        <taxon>Extremaceae</taxon>
        <taxon>Extremus</taxon>
    </lineage>
</organism>
<keyword evidence="3" id="KW-1185">Reference proteome</keyword>